<dbReference type="PRINTS" id="PR00992">
    <property type="entry name" value="ALARACEMASE"/>
</dbReference>
<sequence length="372" mass="41783">MTFPKAVINLRYLTHNLRQIKKAISQQTKIMAVVKANAYGHGLLPITRHLHHQGINYFGVARLEEALAIRRLIKDATILVLSPIPEENFPDAVKERISLTVSDQLALKQLNNIARRAKTKALVHLKIDTGLHRSGLAPDEVTGFIKVITNQKNVILEGVFTHFANADSDNRFTQKQLGLFREIALPIKRLFPHTLLHTAASSAIFRFKESHFDLVRPGLALYGHISFTSPKINLKPILALTTRISRIHRVQKNETIGYDRTYTTKRKLTVATLMMGYADGLRRAPLSWPQVLIRNKSAPIVGRISMDQSVVDVSRIKPTPSAKSTVLLLDDRSDSLCSLEAIAKKIGTSPYEVLVDLSENRVHRIYIHGKVN</sequence>
<evidence type="ECO:0000313" key="9">
    <source>
        <dbReference type="Proteomes" id="UP000177390"/>
    </source>
</evidence>
<comment type="catalytic activity">
    <reaction evidence="4">
        <text>L-alanine = D-alanine</text>
        <dbReference type="Rhea" id="RHEA:20249"/>
        <dbReference type="ChEBI" id="CHEBI:57416"/>
        <dbReference type="ChEBI" id="CHEBI:57972"/>
        <dbReference type="EC" id="5.1.1.1"/>
    </reaction>
</comment>
<dbReference type="FunFam" id="3.20.20.10:FF:000002">
    <property type="entry name" value="Alanine racemase"/>
    <property type="match status" value="1"/>
</dbReference>
<proteinExistence type="inferred from homology"/>
<organism evidence="8 9">
    <name type="scientific">Candidatus Collierbacteria bacterium RIFCSPHIGHO2_02_FULL_49_10</name>
    <dbReference type="NCBI Taxonomy" id="1817723"/>
    <lineage>
        <taxon>Bacteria</taxon>
        <taxon>Candidatus Collieribacteriota</taxon>
    </lineage>
</organism>
<dbReference type="InterPro" id="IPR020622">
    <property type="entry name" value="Ala_racemase_pyridoxalP-BS"/>
</dbReference>
<dbReference type="UniPathway" id="UPA00042">
    <property type="reaction ID" value="UER00497"/>
</dbReference>
<feature type="active site" description="Proton acceptor; specific for D-alanine" evidence="4">
    <location>
        <position position="35"/>
    </location>
</feature>
<feature type="domain" description="Alanine racemase C-terminal" evidence="7">
    <location>
        <begin position="237"/>
        <end position="367"/>
    </location>
</feature>
<dbReference type="Proteomes" id="UP000177390">
    <property type="component" value="Unassembled WGS sequence"/>
</dbReference>
<dbReference type="GO" id="GO:0030632">
    <property type="term" value="P:D-alanine biosynthetic process"/>
    <property type="evidence" value="ECO:0007669"/>
    <property type="project" value="UniProtKB-UniRule"/>
</dbReference>
<feature type="modified residue" description="N6-(pyridoxal phosphate)lysine" evidence="4 5">
    <location>
        <position position="35"/>
    </location>
</feature>
<comment type="pathway">
    <text evidence="4">Amino-acid biosynthesis; D-alanine biosynthesis; D-alanine from L-alanine: step 1/1.</text>
</comment>
<dbReference type="GO" id="GO:0005829">
    <property type="term" value="C:cytosol"/>
    <property type="evidence" value="ECO:0007669"/>
    <property type="project" value="TreeGrafter"/>
</dbReference>
<comment type="cofactor">
    <cofactor evidence="1 4 5">
        <name>pyridoxal 5'-phosphate</name>
        <dbReference type="ChEBI" id="CHEBI:597326"/>
    </cofactor>
</comment>
<feature type="active site" description="Proton acceptor; specific for L-alanine" evidence="4">
    <location>
        <position position="258"/>
    </location>
</feature>
<dbReference type="CDD" id="cd00430">
    <property type="entry name" value="PLPDE_III_AR"/>
    <property type="match status" value="1"/>
</dbReference>
<dbReference type="NCBIfam" id="TIGR00492">
    <property type="entry name" value="alr"/>
    <property type="match status" value="1"/>
</dbReference>
<protein>
    <recommendedName>
        <fullName evidence="4">Alanine racemase</fullName>
        <ecNumber evidence="4">5.1.1.1</ecNumber>
    </recommendedName>
</protein>
<dbReference type="EMBL" id="MFAH01000058">
    <property type="protein sequence ID" value="OGD70321.1"/>
    <property type="molecule type" value="Genomic_DNA"/>
</dbReference>
<evidence type="ECO:0000313" key="8">
    <source>
        <dbReference type="EMBL" id="OGD70321.1"/>
    </source>
</evidence>
<feature type="binding site" evidence="4 6">
    <location>
        <position position="133"/>
    </location>
    <ligand>
        <name>substrate</name>
    </ligand>
</feature>
<dbReference type="GO" id="GO:0008784">
    <property type="term" value="F:alanine racemase activity"/>
    <property type="evidence" value="ECO:0007669"/>
    <property type="project" value="UniProtKB-UniRule"/>
</dbReference>
<dbReference type="InterPro" id="IPR011079">
    <property type="entry name" value="Ala_racemase_C"/>
</dbReference>
<keyword evidence="2 4" id="KW-0663">Pyridoxal phosphate</keyword>
<dbReference type="AlphaFoldDB" id="A0A1F5ESF6"/>
<dbReference type="InterPro" id="IPR001608">
    <property type="entry name" value="Ala_racemase_N"/>
</dbReference>
<evidence type="ECO:0000256" key="3">
    <source>
        <dbReference type="ARBA" id="ARBA00023235"/>
    </source>
</evidence>
<dbReference type="SMART" id="SM01005">
    <property type="entry name" value="Ala_racemase_C"/>
    <property type="match status" value="1"/>
</dbReference>
<reference evidence="8 9" key="1">
    <citation type="journal article" date="2016" name="Nat. Commun.">
        <title>Thousands of microbial genomes shed light on interconnected biogeochemical processes in an aquifer system.</title>
        <authorList>
            <person name="Anantharaman K."/>
            <person name="Brown C.T."/>
            <person name="Hug L.A."/>
            <person name="Sharon I."/>
            <person name="Castelle C.J."/>
            <person name="Probst A.J."/>
            <person name="Thomas B.C."/>
            <person name="Singh A."/>
            <person name="Wilkins M.J."/>
            <person name="Karaoz U."/>
            <person name="Brodie E.L."/>
            <person name="Williams K.H."/>
            <person name="Hubbard S.S."/>
            <person name="Banfield J.F."/>
        </authorList>
    </citation>
    <scope>NUCLEOTIDE SEQUENCE [LARGE SCALE GENOMIC DNA]</scope>
</reference>
<dbReference type="SUPFAM" id="SSF50621">
    <property type="entry name" value="Alanine racemase C-terminal domain-like"/>
    <property type="match status" value="1"/>
</dbReference>
<evidence type="ECO:0000256" key="2">
    <source>
        <dbReference type="ARBA" id="ARBA00022898"/>
    </source>
</evidence>
<accession>A0A1F5ESF6</accession>
<evidence type="ECO:0000256" key="6">
    <source>
        <dbReference type="PIRSR" id="PIRSR600821-52"/>
    </source>
</evidence>
<dbReference type="PANTHER" id="PTHR30511:SF0">
    <property type="entry name" value="ALANINE RACEMASE, CATABOLIC-RELATED"/>
    <property type="match status" value="1"/>
</dbReference>
<dbReference type="InterPro" id="IPR000821">
    <property type="entry name" value="Ala_racemase"/>
</dbReference>
<dbReference type="Pfam" id="PF01168">
    <property type="entry name" value="Ala_racemase_N"/>
    <property type="match status" value="1"/>
</dbReference>
<dbReference type="Gene3D" id="3.20.20.10">
    <property type="entry name" value="Alanine racemase"/>
    <property type="match status" value="1"/>
</dbReference>
<dbReference type="Gene3D" id="2.40.37.10">
    <property type="entry name" value="Lyase, Ornithine Decarboxylase, Chain A, domain 1"/>
    <property type="match status" value="1"/>
</dbReference>
<dbReference type="PANTHER" id="PTHR30511">
    <property type="entry name" value="ALANINE RACEMASE"/>
    <property type="match status" value="1"/>
</dbReference>
<evidence type="ECO:0000256" key="4">
    <source>
        <dbReference type="HAMAP-Rule" id="MF_01201"/>
    </source>
</evidence>
<keyword evidence="3 4" id="KW-0413">Isomerase</keyword>
<feature type="binding site" evidence="4 6">
    <location>
        <position position="306"/>
    </location>
    <ligand>
        <name>substrate</name>
    </ligand>
</feature>
<dbReference type="EC" id="5.1.1.1" evidence="4"/>
<evidence type="ECO:0000256" key="5">
    <source>
        <dbReference type="PIRSR" id="PIRSR600821-50"/>
    </source>
</evidence>
<dbReference type="InterPro" id="IPR029066">
    <property type="entry name" value="PLP-binding_barrel"/>
</dbReference>
<gene>
    <name evidence="8" type="ORF">A3D09_03285</name>
</gene>
<comment type="function">
    <text evidence="4">Catalyzes the interconversion of L-alanine and D-alanine. May also act on other amino acids.</text>
</comment>
<dbReference type="SUPFAM" id="SSF51419">
    <property type="entry name" value="PLP-binding barrel"/>
    <property type="match status" value="1"/>
</dbReference>
<comment type="caution">
    <text evidence="8">The sequence shown here is derived from an EMBL/GenBank/DDBJ whole genome shotgun (WGS) entry which is preliminary data.</text>
</comment>
<comment type="similarity">
    <text evidence="4">Belongs to the alanine racemase family.</text>
</comment>
<dbReference type="GO" id="GO:0030170">
    <property type="term" value="F:pyridoxal phosphate binding"/>
    <property type="evidence" value="ECO:0007669"/>
    <property type="project" value="UniProtKB-UniRule"/>
</dbReference>
<dbReference type="InterPro" id="IPR009006">
    <property type="entry name" value="Ala_racemase/Decarboxylase_C"/>
</dbReference>
<dbReference type="PROSITE" id="PS00395">
    <property type="entry name" value="ALANINE_RACEMASE"/>
    <property type="match status" value="1"/>
</dbReference>
<name>A0A1F5ESF6_9BACT</name>
<evidence type="ECO:0000259" key="7">
    <source>
        <dbReference type="SMART" id="SM01005"/>
    </source>
</evidence>
<dbReference type="Pfam" id="PF00842">
    <property type="entry name" value="Ala_racemase_C"/>
    <property type="match status" value="1"/>
</dbReference>
<evidence type="ECO:0000256" key="1">
    <source>
        <dbReference type="ARBA" id="ARBA00001933"/>
    </source>
</evidence>
<dbReference type="HAMAP" id="MF_01201">
    <property type="entry name" value="Ala_racemase"/>
    <property type="match status" value="1"/>
</dbReference>